<dbReference type="SUPFAM" id="SSF52540">
    <property type="entry name" value="P-loop containing nucleoside triphosphate hydrolases"/>
    <property type="match status" value="1"/>
</dbReference>
<dbReference type="AlphaFoldDB" id="A0A1Q9D4L1"/>
<dbReference type="SMART" id="SM00534">
    <property type="entry name" value="MUTSac"/>
    <property type="match status" value="1"/>
</dbReference>
<keyword evidence="3" id="KW-0067">ATP-binding</keyword>
<evidence type="ECO:0000256" key="5">
    <source>
        <dbReference type="SAM" id="MobiDB-lite"/>
    </source>
</evidence>
<evidence type="ECO:0000259" key="6">
    <source>
        <dbReference type="PROSITE" id="PS00486"/>
    </source>
</evidence>
<keyword evidence="4" id="KW-0238">DNA-binding</keyword>
<dbReference type="PROSITE" id="PS00486">
    <property type="entry name" value="DNA_MISMATCH_REPAIR_2"/>
    <property type="match status" value="1"/>
</dbReference>
<dbReference type="GO" id="GO:0005634">
    <property type="term" value="C:nucleus"/>
    <property type="evidence" value="ECO:0007669"/>
    <property type="project" value="TreeGrafter"/>
</dbReference>
<comment type="caution">
    <text evidence="7">The sequence shown here is derived from an EMBL/GenBank/DDBJ whole genome shotgun (WGS) entry which is preliminary data.</text>
</comment>
<dbReference type="InterPro" id="IPR015947">
    <property type="entry name" value="PUA-like_sf"/>
</dbReference>
<reference evidence="7 8" key="1">
    <citation type="submission" date="2016-02" db="EMBL/GenBank/DDBJ databases">
        <title>Genome analysis of coral dinoflagellate symbionts highlights evolutionary adaptations to a symbiotic lifestyle.</title>
        <authorList>
            <person name="Aranda M."/>
            <person name="Li Y."/>
            <person name="Liew Y.J."/>
            <person name="Baumgarten S."/>
            <person name="Simakov O."/>
            <person name="Wilson M."/>
            <person name="Piel J."/>
            <person name="Ashoor H."/>
            <person name="Bougouffa S."/>
            <person name="Bajic V.B."/>
            <person name="Ryu T."/>
            <person name="Ravasi T."/>
            <person name="Bayer T."/>
            <person name="Micklem G."/>
            <person name="Kim H."/>
            <person name="Bhak J."/>
            <person name="Lajeunesse T.C."/>
            <person name="Voolstra C.R."/>
        </authorList>
    </citation>
    <scope>NUCLEOTIDE SEQUENCE [LARGE SCALE GENOMIC DNA]</scope>
    <source>
        <strain evidence="7 8">CCMP2467</strain>
    </source>
</reference>
<evidence type="ECO:0000256" key="2">
    <source>
        <dbReference type="ARBA" id="ARBA00022741"/>
    </source>
</evidence>
<dbReference type="PANTHER" id="PTHR11361">
    <property type="entry name" value="DNA MISMATCH REPAIR PROTEIN MUTS FAMILY MEMBER"/>
    <property type="match status" value="1"/>
</dbReference>
<dbReference type="Gene3D" id="3.30.420.110">
    <property type="entry name" value="MutS, connector domain"/>
    <property type="match status" value="1"/>
</dbReference>
<dbReference type="GO" id="GO:0005524">
    <property type="term" value="F:ATP binding"/>
    <property type="evidence" value="ECO:0007669"/>
    <property type="project" value="UniProtKB-KW"/>
</dbReference>
<proteinExistence type="inferred from homology"/>
<evidence type="ECO:0000313" key="8">
    <source>
        <dbReference type="Proteomes" id="UP000186817"/>
    </source>
</evidence>
<dbReference type="Gene3D" id="3.40.50.300">
    <property type="entry name" value="P-loop containing nucleotide triphosphate hydrolases"/>
    <property type="match status" value="1"/>
</dbReference>
<protein>
    <submittedName>
        <fullName evidence="7">MutS protein-like 4</fullName>
    </submittedName>
</protein>
<dbReference type="EMBL" id="LSRX01000728">
    <property type="protein sequence ID" value="OLP90084.1"/>
    <property type="molecule type" value="Genomic_DNA"/>
</dbReference>
<dbReference type="GO" id="GO:0007131">
    <property type="term" value="P:reciprocal meiotic recombination"/>
    <property type="evidence" value="ECO:0007669"/>
    <property type="project" value="TreeGrafter"/>
</dbReference>
<accession>A0A1Q9D4L1</accession>
<dbReference type="Gene3D" id="2.30.130.30">
    <property type="entry name" value="Hypothetical protein"/>
    <property type="match status" value="1"/>
</dbReference>
<dbReference type="OrthoDB" id="295033at2759"/>
<dbReference type="InterPro" id="IPR036678">
    <property type="entry name" value="MutS_con_dom_sf"/>
</dbReference>
<evidence type="ECO:0000256" key="4">
    <source>
        <dbReference type="ARBA" id="ARBA00023125"/>
    </source>
</evidence>
<organism evidence="7 8">
    <name type="scientific">Symbiodinium microadriaticum</name>
    <name type="common">Dinoflagellate</name>
    <name type="synonym">Zooxanthella microadriatica</name>
    <dbReference type="NCBI Taxonomy" id="2951"/>
    <lineage>
        <taxon>Eukaryota</taxon>
        <taxon>Sar</taxon>
        <taxon>Alveolata</taxon>
        <taxon>Dinophyceae</taxon>
        <taxon>Suessiales</taxon>
        <taxon>Symbiodiniaceae</taxon>
        <taxon>Symbiodinium</taxon>
    </lineage>
</organism>
<evidence type="ECO:0000313" key="7">
    <source>
        <dbReference type="EMBL" id="OLP90084.1"/>
    </source>
</evidence>
<feature type="compositionally biased region" description="Basic and acidic residues" evidence="5">
    <location>
        <begin position="234"/>
        <end position="243"/>
    </location>
</feature>
<dbReference type="InterPro" id="IPR045076">
    <property type="entry name" value="MutS"/>
</dbReference>
<comment type="similarity">
    <text evidence="1">Belongs to the DNA mismatch repair MutS family.</text>
</comment>
<dbReference type="SUPFAM" id="SSF88697">
    <property type="entry name" value="PUA domain-like"/>
    <property type="match status" value="1"/>
</dbReference>
<dbReference type="GO" id="GO:0140664">
    <property type="term" value="F:ATP-dependent DNA damage sensor activity"/>
    <property type="evidence" value="ECO:0007669"/>
    <property type="project" value="InterPro"/>
</dbReference>
<dbReference type="GO" id="GO:0030983">
    <property type="term" value="F:mismatched DNA binding"/>
    <property type="evidence" value="ECO:0007669"/>
    <property type="project" value="InterPro"/>
</dbReference>
<dbReference type="PANTHER" id="PTHR11361:SF21">
    <property type="entry name" value="MUTS PROTEIN HOMOLOG 4"/>
    <property type="match status" value="1"/>
</dbReference>
<feature type="domain" description="DNA mismatch repair proteins mutS family" evidence="6">
    <location>
        <begin position="746"/>
        <end position="762"/>
    </location>
</feature>
<dbReference type="Pfam" id="PF00488">
    <property type="entry name" value="MutS_V"/>
    <property type="match status" value="1"/>
</dbReference>
<dbReference type="InterPro" id="IPR027417">
    <property type="entry name" value="P-loop_NTPase"/>
</dbReference>
<gene>
    <name evidence="7" type="primary">MSH4</name>
    <name evidence="7" type="ORF">AK812_SmicGene28389</name>
</gene>
<name>A0A1Q9D4L1_SYMMI</name>
<feature type="region of interest" description="Disordered" evidence="5">
    <location>
        <begin position="228"/>
        <end position="256"/>
    </location>
</feature>
<keyword evidence="2" id="KW-0547">Nucleotide-binding</keyword>
<dbReference type="InterPro" id="IPR000432">
    <property type="entry name" value="DNA_mismatch_repair_MutS_C"/>
</dbReference>
<keyword evidence="8" id="KW-1185">Reference proteome</keyword>
<evidence type="ECO:0000256" key="1">
    <source>
        <dbReference type="ARBA" id="ARBA00006271"/>
    </source>
</evidence>
<sequence length="919" mass="101366">MCTSFLMMWECQEDSHGTVAEMRAAFEALPEQKGSKGCRRLGAAPKPLLAALGSRAMQEEAAALCPSALTVKPEWLSLILSGCKTWELRSKPCRKDPKAFVALLASGTSTVWGFCQIDGSSSRWRSLRQLRSASARSKHQVSEAELQSLTDLRKAGQAGRESREPGAYAWRLRRPRVLVRPLGVSRLSGSVSWLRLEASALEELELRQSYEGSACLQAALRREMRLARQRRPRRDAMDPRLAPRDAAPMPKAPTESLRARLIRKASRRAQLYWRLFDPTLFQARSFYGKSLIQRAQRIAKAAEEATKAAPLSQRTFESSLAWHLFAPKEGAEASSELVRRLLRGILALPSSLSPEMRLEARSLLELDPADPELLRLVSVRKGAAVCQKERRDRAGLTGSRRNVGSGSRAGSFFFGMLCVRDVRASNDNSARAQQEEDWRQSIPGDSVVALIESRAREIGFAAIHRRSMEFQITQFSDTASYNRALSQCLALEPACVLVSRSARGTELLRLLEQAFGGSSCRLTFLERRHFDETEGQALLEEASVAGLQHADFAEKFVAAAAFTALWHFVEASADVRLQGSAVKVTFRAASQTMAIDASSARLLELVRGLRDLLAAFAGYALSSSCVRPEISDSLEAPMAIKEGRHPLLDRLGDFEPVDFFLDGTCHFQTITGHNGGGKSTYLATMAQLVILAHAGSFVPAGYASFRLVTSLFTRMGTSDSIEANASSFLVEMKEASHILKNITSQSLVLVDELGRGTAHADGLAICKAVCERLMDLKVYTFFATHFFEICWMSANAKLQGFRSMHLQRLLEEKTATARSRFCVQHVTSMKALWEKAEESYGLRAAEELLPAALLRRGREMQAQSSSRLQGVFRREDPCLRGAGSSCGALARQLLALARGSLAPSSLREVLRQLKSSEVV</sequence>
<evidence type="ECO:0000256" key="3">
    <source>
        <dbReference type="ARBA" id="ARBA00022840"/>
    </source>
</evidence>
<dbReference type="GO" id="GO:0006298">
    <property type="term" value="P:mismatch repair"/>
    <property type="evidence" value="ECO:0007669"/>
    <property type="project" value="InterPro"/>
</dbReference>
<dbReference type="Proteomes" id="UP000186817">
    <property type="component" value="Unassembled WGS sequence"/>
</dbReference>